<dbReference type="SUPFAM" id="SSF54980">
    <property type="entry name" value="EF-G C-terminal domain-like"/>
    <property type="match status" value="2"/>
</dbReference>
<name>V7I0C4_9LACO</name>
<dbReference type="PROSITE" id="PS51722">
    <property type="entry name" value="G_TR_2"/>
    <property type="match status" value="1"/>
</dbReference>
<dbReference type="PANTHER" id="PTHR43261">
    <property type="entry name" value="TRANSLATION ELONGATION FACTOR G-RELATED"/>
    <property type="match status" value="1"/>
</dbReference>
<dbReference type="GO" id="GO:0006412">
    <property type="term" value="P:translation"/>
    <property type="evidence" value="ECO:0007669"/>
    <property type="project" value="UniProtKB-KW"/>
</dbReference>
<dbReference type="Gene3D" id="3.30.230.10">
    <property type="match status" value="1"/>
</dbReference>
<sequence>MKKIVAGIIADVDAGKTTLSEALLYKSGSLKKLGRVDHGNAHLDTNDLEKKRGITIFSHQTKLIYQDLQLSLVDTPGHLDFISQTEAVLPVVDYIILTIAANQPLSSHTKTLWRLLQKYRVPTFIFINKIDLAHHTQTEILNNLQAELSASCTLLTDDESIALNDERLLTQYLENSVLTTDEIAEAIRIRRIYPVLFGSALKLTGVEELLANLASLMQPRPATEELSYHIFKISHDDKNERLTWLRLLGGQLATKELLGSEKIQQIRSYDGDKFELVSQAGQGEIFVLTGLTKTYPGQVFGPGLSPITHEIQPILSYGVADTGGDLHTCLQALKILEDEDPLLKVTWNRTLDEISVQVMGEIQIEILTEILKERFNLGVSFAKGKILYKETITQAIEGVGHYEPLRHYAEAHIYLEPSQNDGQVSYDNCCHPETLTTNFQSQIITALQAKEHLGVLAGYPLGNVKLTLVGGRSHPKHTEGGDFRQATWRAVRQGLMRLKEAGACQILEPWYRFEIHVTEEFVGRVMTDIGQLGGKLDYDGSGSLTGIAPVRTMRTYPATLRAFSHGSGQIDLAYAGYYPCDAQDEVIATADYEPVNDLDNTPQSVFCAHGAGYTVPWQEVNKLMHLPFYVQ</sequence>
<keyword evidence="1" id="KW-0547">Nucleotide-binding</keyword>
<dbReference type="SMART" id="SM00889">
    <property type="entry name" value="EFG_IV"/>
    <property type="match status" value="1"/>
</dbReference>
<evidence type="ECO:0000259" key="4">
    <source>
        <dbReference type="PROSITE" id="PS51722"/>
    </source>
</evidence>
<evidence type="ECO:0000313" key="5">
    <source>
        <dbReference type="EMBL" id="ETA74995.1"/>
    </source>
</evidence>
<dbReference type="Pfam" id="PF03764">
    <property type="entry name" value="EFG_IV"/>
    <property type="match status" value="1"/>
</dbReference>
<dbReference type="InterPro" id="IPR005517">
    <property type="entry name" value="Transl_elong_EFG/EF2_IV"/>
</dbReference>
<dbReference type="InterPro" id="IPR000640">
    <property type="entry name" value="EFG_V-like"/>
</dbReference>
<evidence type="ECO:0000256" key="2">
    <source>
        <dbReference type="ARBA" id="ARBA00022917"/>
    </source>
</evidence>
<keyword evidence="6" id="KW-1185">Reference proteome</keyword>
<dbReference type="InterPro" id="IPR005225">
    <property type="entry name" value="Small_GTP-bd"/>
</dbReference>
<dbReference type="PATRIC" id="fig|1392007.3.peg.179"/>
<dbReference type="SUPFAM" id="SSF52540">
    <property type="entry name" value="P-loop containing nucleoside triphosphate hydrolases"/>
    <property type="match status" value="1"/>
</dbReference>
<evidence type="ECO:0000256" key="3">
    <source>
        <dbReference type="ARBA" id="ARBA00023134"/>
    </source>
</evidence>
<dbReference type="AlphaFoldDB" id="V7I0C4"/>
<dbReference type="GO" id="GO:0005525">
    <property type="term" value="F:GTP binding"/>
    <property type="evidence" value="ECO:0007669"/>
    <property type="project" value="UniProtKB-KW"/>
</dbReference>
<dbReference type="Gene3D" id="3.40.50.300">
    <property type="entry name" value="P-loop containing nucleotide triphosphate hydrolases"/>
    <property type="match status" value="1"/>
</dbReference>
<dbReference type="InterPro" id="IPR000795">
    <property type="entry name" value="T_Tr_GTP-bd_dom"/>
</dbReference>
<dbReference type="Gene3D" id="3.30.70.870">
    <property type="entry name" value="Elongation Factor G (Translational Gtpase), domain 3"/>
    <property type="match status" value="1"/>
</dbReference>
<dbReference type="InterPro" id="IPR014721">
    <property type="entry name" value="Ribsml_uS5_D2-typ_fold_subgr"/>
</dbReference>
<dbReference type="RefSeq" id="WP_023858795.1">
    <property type="nucleotide sequence ID" value="NZ_AWWH01000026.1"/>
</dbReference>
<keyword evidence="2" id="KW-0648">Protein biosynthesis</keyword>
<dbReference type="InterPro" id="IPR027417">
    <property type="entry name" value="P-loop_NTPase"/>
</dbReference>
<gene>
    <name evidence="5" type="ORF">LEQ_1884c</name>
</gene>
<dbReference type="InterPro" id="IPR035647">
    <property type="entry name" value="EFG_III/V"/>
</dbReference>
<dbReference type="PRINTS" id="PR00315">
    <property type="entry name" value="ELONGATNFCT"/>
</dbReference>
<dbReference type="InterPro" id="IPR009000">
    <property type="entry name" value="Transl_B-barrel_sf"/>
</dbReference>
<dbReference type="Gene3D" id="2.40.30.10">
    <property type="entry name" value="Translation factors"/>
    <property type="match status" value="1"/>
</dbReference>
<accession>V7I0C4</accession>
<feature type="domain" description="Tr-type G" evidence="4">
    <location>
        <begin position="1"/>
        <end position="222"/>
    </location>
</feature>
<dbReference type="InterPro" id="IPR041095">
    <property type="entry name" value="EFG_II"/>
</dbReference>
<evidence type="ECO:0000256" key="1">
    <source>
        <dbReference type="ARBA" id="ARBA00022741"/>
    </source>
</evidence>
<dbReference type="Pfam" id="PF14492">
    <property type="entry name" value="EFG_III"/>
    <property type="match status" value="1"/>
</dbReference>
<dbReference type="InterPro" id="IPR020568">
    <property type="entry name" value="Ribosomal_Su5_D2-typ_SF"/>
</dbReference>
<dbReference type="SUPFAM" id="SSF54211">
    <property type="entry name" value="Ribosomal protein S5 domain 2-like"/>
    <property type="match status" value="1"/>
</dbReference>
<protein>
    <submittedName>
        <fullName evidence="5">Tetracycline resistance protein</fullName>
    </submittedName>
</protein>
<dbReference type="GO" id="GO:0032790">
    <property type="term" value="P:ribosome disassembly"/>
    <property type="evidence" value="ECO:0007669"/>
    <property type="project" value="TreeGrafter"/>
</dbReference>
<comment type="caution">
    <text evidence="5">The sequence shown here is derived from an EMBL/GenBank/DDBJ whole genome shotgun (WGS) entry which is preliminary data.</text>
</comment>
<dbReference type="Gene3D" id="3.30.70.240">
    <property type="match status" value="1"/>
</dbReference>
<dbReference type="NCBIfam" id="TIGR00231">
    <property type="entry name" value="small_GTP"/>
    <property type="match status" value="1"/>
</dbReference>
<keyword evidence="3" id="KW-0342">GTP-binding</keyword>
<dbReference type="Proteomes" id="UP000018559">
    <property type="component" value="Unassembled WGS sequence"/>
</dbReference>
<dbReference type="PANTHER" id="PTHR43261:SF1">
    <property type="entry name" value="RIBOSOME-RELEASING FACTOR 2, MITOCHONDRIAL"/>
    <property type="match status" value="1"/>
</dbReference>
<organism evidence="5 6">
    <name type="scientific">Ligilactobacillus equi DPC 6820</name>
    <dbReference type="NCBI Taxonomy" id="1392007"/>
    <lineage>
        <taxon>Bacteria</taxon>
        <taxon>Bacillati</taxon>
        <taxon>Bacillota</taxon>
        <taxon>Bacilli</taxon>
        <taxon>Lactobacillales</taxon>
        <taxon>Lactobacillaceae</taxon>
        <taxon>Ligilactobacillus</taxon>
    </lineage>
</organism>
<dbReference type="SUPFAM" id="SSF50447">
    <property type="entry name" value="Translation proteins"/>
    <property type="match status" value="1"/>
</dbReference>
<evidence type="ECO:0000313" key="6">
    <source>
        <dbReference type="Proteomes" id="UP000018559"/>
    </source>
</evidence>
<dbReference type="GO" id="GO:0003924">
    <property type="term" value="F:GTPase activity"/>
    <property type="evidence" value="ECO:0007669"/>
    <property type="project" value="InterPro"/>
</dbReference>
<dbReference type="Pfam" id="PF00679">
    <property type="entry name" value="EFG_C"/>
    <property type="match status" value="1"/>
</dbReference>
<dbReference type="Pfam" id="PF00009">
    <property type="entry name" value="GTP_EFTU"/>
    <property type="match status" value="1"/>
</dbReference>
<dbReference type="EMBL" id="AWWH01000026">
    <property type="protein sequence ID" value="ETA74995.1"/>
    <property type="molecule type" value="Genomic_DNA"/>
</dbReference>
<reference evidence="5 6" key="1">
    <citation type="journal article" date="2014" name="Genome Announc.">
        <title>The Genome of the Predominant Equine Lactobacillus Species, Lactobacillus equi, Is Reflective of Its Lifestyle Adaptations to an Herbivorous Host.</title>
        <authorList>
            <person name="O'Donnell M.M."/>
            <person name="Harris H.M."/>
            <person name="O'Toole P.W."/>
            <person name="Ross R.P."/>
        </authorList>
    </citation>
    <scope>NUCLEOTIDE SEQUENCE [LARGE SCALE GENOMIC DNA]</scope>
    <source>
        <strain evidence="5 6">DPC 6820</strain>
    </source>
</reference>
<proteinExistence type="predicted"/>